<dbReference type="Gene3D" id="3.40.50.300">
    <property type="entry name" value="P-loop containing nucleotide triphosphate hydrolases"/>
    <property type="match status" value="1"/>
</dbReference>
<reference evidence="1 2" key="1">
    <citation type="submission" date="2020-04" db="EMBL/GenBank/DDBJ databases">
        <title>Thalassotalea sp. M1531, isolated from the surface of marine red alga.</title>
        <authorList>
            <person name="Pang L."/>
            <person name="Lu D.-C."/>
        </authorList>
    </citation>
    <scope>NUCLEOTIDE SEQUENCE [LARGE SCALE GENOMIC DNA]</scope>
    <source>
        <strain evidence="1 2">M1531</strain>
    </source>
</reference>
<protein>
    <submittedName>
        <fullName evidence="1">HprK-related kinase A</fullName>
    </submittedName>
</protein>
<keyword evidence="2" id="KW-1185">Reference proteome</keyword>
<accession>A0A7Y0L9P9</accession>
<organism evidence="1 2">
    <name type="scientific">Thalassotalea algicola</name>
    <dbReference type="NCBI Taxonomy" id="2716224"/>
    <lineage>
        <taxon>Bacteria</taxon>
        <taxon>Pseudomonadati</taxon>
        <taxon>Pseudomonadota</taxon>
        <taxon>Gammaproteobacteria</taxon>
        <taxon>Alteromonadales</taxon>
        <taxon>Colwelliaceae</taxon>
        <taxon>Thalassotalea</taxon>
    </lineage>
</organism>
<dbReference type="AlphaFoldDB" id="A0A7Y0L9P9"/>
<gene>
    <name evidence="1" type="ORF">HII17_03140</name>
</gene>
<sequence>MTALLKTTGFKFKAGSFSVKLFSNIEGLAKGIATLYAHAEVPATACDFTVHLNTPFGLRRFFRPQVNFSLNGIEPFTPLPVSQALPLLEWGMNWCVTNHNHELLIIHAAVVEKNGTALILPGSPGSGKSTLCAALVELGGWRLLSDELTMVDLQTGCIQPNPRPVSLKNQSIDLAKSFVDKARFSPVVHDTVKGSVAHFTPQKNSIESASKTAQPKLIVYPKYIPNTENSLEQVSKGQSFIQMAENSFNYNVLGIEGFKALAKLHDNVECFSFQYDGNLEYAINTMDSLVR</sequence>
<name>A0A7Y0L9P9_9GAMM</name>
<keyword evidence="1" id="KW-0808">Transferase</keyword>
<keyword evidence="1" id="KW-0418">Kinase</keyword>
<dbReference type="Proteomes" id="UP000568664">
    <property type="component" value="Unassembled WGS sequence"/>
</dbReference>
<dbReference type="InterPro" id="IPR027600">
    <property type="entry name" value="HprK-rel_A"/>
</dbReference>
<dbReference type="NCBIfam" id="TIGR04352">
    <property type="entry name" value="HprK_rel_A"/>
    <property type="match status" value="1"/>
</dbReference>
<comment type="caution">
    <text evidence="1">The sequence shown here is derived from an EMBL/GenBank/DDBJ whole genome shotgun (WGS) entry which is preliminary data.</text>
</comment>
<dbReference type="EMBL" id="JABBXH010000001">
    <property type="protein sequence ID" value="NMP30549.1"/>
    <property type="molecule type" value="Genomic_DNA"/>
</dbReference>
<dbReference type="InterPro" id="IPR027417">
    <property type="entry name" value="P-loop_NTPase"/>
</dbReference>
<dbReference type="SUPFAM" id="SSF53795">
    <property type="entry name" value="PEP carboxykinase-like"/>
    <property type="match status" value="1"/>
</dbReference>
<evidence type="ECO:0000313" key="2">
    <source>
        <dbReference type="Proteomes" id="UP000568664"/>
    </source>
</evidence>
<dbReference type="GO" id="GO:0016301">
    <property type="term" value="F:kinase activity"/>
    <property type="evidence" value="ECO:0007669"/>
    <property type="project" value="UniProtKB-KW"/>
</dbReference>
<evidence type="ECO:0000313" key="1">
    <source>
        <dbReference type="EMBL" id="NMP30549.1"/>
    </source>
</evidence>
<proteinExistence type="predicted"/>